<dbReference type="EMBL" id="CP118677">
    <property type="protein sequence ID" value="WEA20608.1"/>
    <property type="molecule type" value="Genomic_DNA"/>
</dbReference>
<evidence type="ECO:0000313" key="4">
    <source>
        <dbReference type="Proteomes" id="UP000556620"/>
    </source>
</evidence>
<proteinExistence type="predicted"/>
<feature type="domain" description="TniQ" evidence="1">
    <location>
        <begin position="5"/>
        <end position="143"/>
    </location>
</feature>
<dbReference type="Proteomes" id="UP000556620">
    <property type="component" value="Unassembled WGS sequence"/>
</dbReference>
<name>A0A7W2PT34_9PSED</name>
<dbReference type="Proteomes" id="UP001217631">
    <property type="component" value="Chromosome"/>
</dbReference>
<gene>
    <name evidence="2" type="ORF">H4C44_11635</name>
    <name evidence="3" type="ORF">PWA60_25770</name>
</gene>
<dbReference type="InterPro" id="IPR009492">
    <property type="entry name" value="TniQ"/>
</dbReference>
<dbReference type="AlphaFoldDB" id="A0A7W2PT34"/>
<organism evidence="2 4">
    <name type="scientific">Pseudomonas juntendi</name>
    <dbReference type="NCBI Taxonomy" id="2666183"/>
    <lineage>
        <taxon>Bacteria</taxon>
        <taxon>Pseudomonadati</taxon>
        <taxon>Pseudomonadota</taxon>
        <taxon>Gammaproteobacteria</taxon>
        <taxon>Pseudomonadales</taxon>
        <taxon>Pseudomonadaceae</taxon>
        <taxon>Pseudomonas</taxon>
    </lineage>
</organism>
<accession>A0A7W2PT34</accession>
<evidence type="ECO:0000259" key="1">
    <source>
        <dbReference type="Pfam" id="PF06527"/>
    </source>
</evidence>
<dbReference type="RefSeq" id="WP_114167560.1">
    <property type="nucleotide sequence ID" value="NZ_BLJG01000224.1"/>
</dbReference>
<reference evidence="3" key="2">
    <citation type="submission" date="2023-02" db="EMBL/GenBank/DDBJ databases">
        <title>tmexCD-toprJ-like cluster.</title>
        <authorList>
            <person name="Gao X."/>
            <person name="Wang C."/>
            <person name="Liu J."/>
        </authorList>
    </citation>
    <scope>NUCLEOTIDE SEQUENCE</scope>
    <source>
        <strain evidence="3">GDW21C697WI</strain>
    </source>
</reference>
<evidence type="ECO:0000313" key="3">
    <source>
        <dbReference type="EMBL" id="WEA20608.1"/>
    </source>
</evidence>
<dbReference type="Pfam" id="PF06527">
    <property type="entry name" value="TniQ"/>
    <property type="match status" value="1"/>
</dbReference>
<dbReference type="EMBL" id="JACGCU010000016">
    <property type="protein sequence ID" value="MBA6059825.1"/>
    <property type="molecule type" value="Genomic_DNA"/>
</dbReference>
<reference evidence="2 4" key="1">
    <citation type="submission" date="2020-07" db="EMBL/GenBank/DDBJ databases">
        <title>Diversity of carbapenemase encoding genes among Pseudomonas putida group clinical isolates in a tertiary Brazilian hospital.</title>
        <authorList>
            <person name="Alberto-Lei F."/>
            <person name="Nodari C.S."/>
            <person name="Streling A.P."/>
            <person name="Paulino J.T."/>
            <person name="Bessa-Neto F.O."/>
            <person name="Cayo R."/>
            <person name="Gales A.C."/>
        </authorList>
    </citation>
    <scope>NUCLEOTIDE SEQUENCE [LARGE SCALE GENOMIC DNA]</scope>
    <source>
        <strain evidence="2 4">14535</strain>
    </source>
</reference>
<sequence length="307" mass="35097">MKIFTPLPGEYIASALKRGNELLGIKSLKTEDFYIKAKPRIGFGINKTLGKLQTEWRPHQEFYYPKLLDEHKISDLALSDHTLYPMIAALGRHRATAIVTPKTWEKVCPDCVREDLDNCGSPYIHRRHVLGSVQVCSTHACALIETCPTCSIPMKKHEINHLAKCSKLNTWSKRQKREFGSNRHMYAKFVADLLDYSGPMIKDGMADFVAYASLMINRTSAFEKTQLNISKLINEEMGITSRLTHVSISTSDKYPIYVFLGCHTAENYFNLLNNKDEQDVLREKKTVIFNKLLHEAMKTNPYRHVSA</sequence>
<protein>
    <submittedName>
        <fullName evidence="2">TniQ family protein</fullName>
    </submittedName>
</protein>
<evidence type="ECO:0000313" key="2">
    <source>
        <dbReference type="EMBL" id="MBA6059825.1"/>
    </source>
</evidence>